<dbReference type="PANTHER" id="PTHR32319">
    <property type="entry name" value="BACTERIAL HEMOLYSIN-LIKE PROTEIN"/>
    <property type="match status" value="1"/>
</dbReference>
<dbReference type="PANTHER" id="PTHR32319:SF0">
    <property type="entry name" value="BACTERIAL HEMOLYSIN-LIKE PROTEIN"/>
    <property type="match status" value="1"/>
</dbReference>
<dbReference type="InterPro" id="IPR004538">
    <property type="entry name" value="Hemolysin_A/TlyA"/>
</dbReference>
<dbReference type="GO" id="GO:0032259">
    <property type="term" value="P:methylation"/>
    <property type="evidence" value="ECO:0007669"/>
    <property type="project" value="UniProtKB-KW"/>
</dbReference>
<dbReference type="InterPro" id="IPR002877">
    <property type="entry name" value="RNA_MeTrfase_FtsJ_dom"/>
</dbReference>
<dbReference type="SUPFAM" id="SSF55174">
    <property type="entry name" value="Alpha-L RNA-binding motif"/>
    <property type="match status" value="1"/>
</dbReference>
<comment type="caution">
    <text evidence="5">The sequence shown here is derived from an EMBL/GenBank/DDBJ whole genome shotgun (WGS) entry which is preliminary data.</text>
</comment>
<dbReference type="Proteomes" id="UP000070467">
    <property type="component" value="Unassembled WGS sequence"/>
</dbReference>
<keyword evidence="5" id="KW-0489">Methyltransferase</keyword>
<dbReference type="Gene3D" id="3.40.50.150">
    <property type="entry name" value="Vaccinia Virus protein VP39"/>
    <property type="match status" value="1"/>
</dbReference>
<evidence type="ECO:0000313" key="5">
    <source>
        <dbReference type="EMBL" id="KXB58525.1"/>
    </source>
</evidence>
<evidence type="ECO:0000256" key="1">
    <source>
        <dbReference type="ARBA" id="ARBA00022884"/>
    </source>
</evidence>
<dbReference type="SUPFAM" id="SSF53335">
    <property type="entry name" value="S-adenosyl-L-methionine-dependent methyltransferases"/>
    <property type="match status" value="1"/>
</dbReference>
<dbReference type="NCBIfam" id="TIGR00478">
    <property type="entry name" value="tly"/>
    <property type="match status" value="1"/>
</dbReference>
<keyword evidence="5" id="KW-0808">Transferase</keyword>
<dbReference type="PIRSF" id="PIRSF005578">
    <property type="entry name" value="TlyA"/>
    <property type="match status" value="1"/>
</dbReference>
<evidence type="ECO:0000256" key="3">
    <source>
        <dbReference type="PROSITE-ProRule" id="PRU00182"/>
    </source>
</evidence>
<organism evidence="5 6">
    <name type="scientific">Gemelliphila asaccharolytica</name>
    <dbReference type="NCBI Taxonomy" id="502393"/>
    <lineage>
        <taxon>Bacteria</taxon>
        <taxon>Bacillati</taxon>
        <taxon>Bacillota</taxon>
        <taxon>Bacilli</taxon>
        <taxon>Bacillales</taxon>
        <taxon>Gemellaceae</taxon>
        <taxon>Gemelliphila</taxon>
    </lineage>
</organism>
<dbReference type="PROSITE" id="PS50889">
    <property type="entry name" value="S4"/>
    <property type="match status" value="1"/>
</dbReference>
<reference evidence="5 6" key="1">
    <citation type="submission" date="2016-01" db="EMBL/GenBank/DDBJ databases">
        <authorList>
            <person name="Mitreva M."/>
            <person name="Pepin K.H."/>
            <person name="Mihindukulasuriya K.A."/>
            <person name="Fulton R."/>
            <person name="Fronick C."/>
            <person name="O'Laughlin M."/>
            <person name="Miner T."/>
            <person name="Herter B."/>
            <person name="Rosa B.A."/>
            <person name="Cordes M."/>
            <person name="Tomlinson C."/>
            <person name="Wollam A."/>
            <person name="Palsikar V.B."/>
            <person name="Mardis E.R."/>
            <person name="Wilson R.K."/>
        </authorList>
    </citation>
    <scope>NUCLEOTIDE SEQUENCE [LARGE SCALE GENOMIC DNA]</scope>
    <source>
        <strain evidence="5 6">KA00071</strain>
    </source>
</reference>
<accession>A0ABR5TMI9</accession>
<dbReference type="InterPro" id="IPR036986">
    <property type="entry name" value="S4_RNA-bd_sf"/>
</dbReference>
<evidence type="ECO:0000313" key="6">
    <source>
        <dbReference type="Proteomes" id="UP000070467"/>
    </source>
</evidence>
<dbReference type="EMBL" id="LSDB01000008">
    <property type="protein sequence ID" value="KXB58525.1"/>
    <property type="molecule type" value="Genomic_DNA"/>
</dbReference>
<dbReference type="Pfam" id="PF01728">
    <property type="entry name" value="FtsJ"/>
    <property type="match status" value="1"/>
</dbReference>
<keyword evidence="6" id="KW-1185">Reference proteome</keyword>
<dbReference type="InterPro" id="IPR029063">
    <property type="entry name" value="SAM-dependent_MTases_sf"/>
</dbReference>
<protein>
    <submittedName>
        <fullName evidence="5">Ribosomal RNA large subunit methyltransferase J</fullName>
    </submittedName>
</protein>
<feature type="domain" description="Ribosomal RNA methyltransferase FtsJ" evidence="4">
    <location>
        <begin position="72"/>
        <end position="255"/>
    </location>
</feature>
<dbReference type="GO" id="GO:0008168">
    <property type="term" value="F:methyltransferase activity"/>
    <property type="evidence" value="ECO:0007669"/>
    <property type="project" value="UniProtKB-KW"/>
</dbReference>
<evidence type="ECO:0000259" key="4">
    <source>
        <dbReference type="Pfam" id="PF01728"/>
    </source>
</evidence>
<proteinExistence type="inferred from homology"/>
<evidence type="ECO:0000256" key="2">
    <source>
        <dbReference type="ARBA" id="ARBA00029460"/>
    </source>
</evidence>
<comment type="similarity">
    <text evidence="2">Belongs to the TlyA family.</text>
</comment>
<gene>
    <name evidence="5" type="ORF">HMPREF1871_00289</name>
</gene>
<sequence length="279" mass="31089">MIKLNKNILGECMKKERADVLCVLQNLFDSREKAKRAIMAGTVYIGNIKVDKAGEKYKNTTIFNVKGNILPYVSRGGFKLEKAIKLFSFSVENKVMLDIGASTGGFTDCALQNGAKYVYALDVGTNQLAWKLRINDKVCVMEKTNFRHCTKSLFSKKIEVVSIDVSFISLTIILEKLTEIIEKNGDVCALIKPQFEAGKINVSKGGIVKSKKVHEDVIKKIFEFANSKGFSVKGLTHSPIKGGKGNIEFLIILKYTPNNVENDKSLQFKEVVENAHNEL</sequence>
<name>A0ABR5TMI9_9BACL</name>
<keyword evidence="1 3" id="KW-0694">RNA-binding</keyword>
<dbReference type="Gene3D" id="3.10.290.10">
    <property type="entry name" value="RNA-binding S4 domain"/>
    <property type="match status" value="1"/>
</dbReference>
<dbReference type="InterPro" id="IPR047048">
    <property type="entry name" value="TlyA"/>
</dbReference>